<keyword evidence="2" id="KW-1185">Reference proteome</keyword>
<dbReference type="AlphaFoldDB" id="A0A821TWU3"/>
<evidence type="ECO:0000313" key="1">
    <source>
        <dbReference type="EMBL" id="CAF4882610.1"/>
    </source>
</evidence>
<dbReference type="EMBL" id="CAJOBZ010000028">
    <property type="protein sequence ID" value="CAF4882610.1"/>
    <property type="molecule type" value="Genomic_DNA"/>
</dbReference>
<dbReference type="Proteomes" id="UP000663880">
    <property type="component" value="Unassembled WGS sequence"/>
</dbReference>
<accession>A0A821TWU3</accession>
<name>A0A821TWU3_9NEOP</name>
<proteinExistence type="predicted"/>
<organism evidence="1 2">
    <name type="scientific">Pieris macdunnoughi</name>
    <dbReference type="NCBI Taxonomy" id="345717"/>
    <lineage>
        <taxon>Eukaryota</taxon>
        <taxon>Metazoa</taxon>
        <taxon>Ecdysozoa</taxon>
        <taxon>Arthropoda</taxon>
        <taxon>Hexapoda</taxon>
        <taxon>Insecta</taxon>
        <taxon>Pterygota</taxon>
        <taxon>Neoptera</taxon>
        <taxon>Endopterygota</taxon>
        <taxon>Lepidoptera</taxon>
        <taxon>Glossata</taxon>
        <taxon>Ditrysia</taxon>
        <taxon>Papilionoidea</taxon>
        <taxon>Pieridae</taxon>
        <taxon>Pierinae</taxon>
        <taxon>Pieris</taxon>
    </lineage>
</organism>
<gene>
    <name evidence="1" type="ORF">PMACD_LOCUS9744</name>
</gene>
<sequence>MSVRRSPPRIADKLDVPVSITHYNSDSAINLGMASNSSNDQYFNVTTRQKRNISEMLPTNKVHPYPN</sequence>
<evidence type="ECO:0000313" key="2">
    <source>
        <dbReference type="Proteomes" id="UP000663880"/>
    </source>
</evidence>
<comment type="caution">
    <text evidence="1">The sequence shown here is derived from an EMBL/GenBank/DDBJ whole genome shotgun (WGS) entry which is preliminary data.</text>
</comment>
<protein>
    <submittedName>
        <fullName evidence="1">Uncharacterized protein</fullName>
    </submittedName>
</protein>
<reference evidence="1" key="1">
    <citation type="submission" date="2021-02" db="EMBL/GenBank/DDBJ databases">
        <authorList>
            <person name="Steward A R."/>
        </authorList>
    </citation>
    <scope>NUCLEOTIDE SEQUENCE</scope>
</reference>